<protein>
    <submittedName>
        <fullName evidence="4">Serine/threonine-protein kinase VRK3</fullName>
        <ecNumber evidence="4">2.7.11.1</ecNumber>
    </submittedName>
</protein>
<dbReference type="Gene3D" id="1.10.510.10">
    <property type="entry name" value="Transferase(Phosphotransferase) domain 1"/>
    <property type="match status" value="1"/>
</dbReference>
<feature type="domain" description="Protein kinase" evidence="2">
    <location>
        <begin position="218"/>
        <end position="504"/>
    </location>
</feature>
<evidence type="ECO:0000259" key="2">
    <source>
        <dbReference type="PROSITE" id="PS50011"/>
    </source>
</evidence>
<dbReference type="InterPro" id="IPR011009">
    <property type="entry name" value="Kinase-like_dom_sf"/>
</dbReference>
<dbReference type="PANTHER" id="PTHR11909">
    <property type="entry name" value="CASEIN KINASE-RELATED"/>
    <property type="match status" value="1"/>
</dbReference>
<dbReference type="CDD" id="cd14124">
    <property type="entry name" value="PK_VRK3"/>
    <property type="match status" value="1"/>
</dbReference>
<feature type="region of interest" description="Disordered" evidence="1">
    <location>
        <begin position="23"/>
        <end position="43"/>
    </location>
</feature>
<dbReference type="KEGG" id="dre:541443"/>
<dbReference type="Pfam" id="PF13240">
    <property type="entry name" value="Zn_Ribbon_1"/>
    <property type="match status" value="1"/>
</dbReference>
<keyword evidence="4" id="KW-0418">Kinase</keyword>
<reference evidence="4" key="1">
    <citation type="journal article" date="2015" name="Nat. Commun.">
        <title>RFX transcription factors are essential for hearing in mice.</title>
        <authorList>
            <person name="Elkon R."/>
            <person name="Milon B."/>
            <person name="Morrison L."/>
            <person name="Shah M."/>
            <person name="Vijayakumar S."/>
            <person name="Racherla M."/>
            <person name="Leitch C.C."/>
            <person name="Silipino L."/>
            <person name="Hadi S."/>
            <person name="Weiss-Gayet M."/>
            <person name="Barras E."/>
            <person name="Schmid C.D."/>
            <person name="Ait-Lounis A."/>
            <person name="Barnes A."/>
            <person name="Song Y."/>
            <person name="Eisenman D.J."/>
            <person name="Eliyahu E."/>
            <person name="Frolenkov G.I."/>
            <person name="Strome S.E."/>
            <person name="Durand B."/>
            <person name="Zaghloul N.A."/>
            <person name="Jones S.M."/>
            <person name="Reith W."/>
            <person name="Hertzano R."/>
        </authorList>
    </citation>
    <scope>NUCLEOTIDE SEQUENCE</scope>
    <source>
        <strain evidence="4">Tuebingen</strain>
    </source>
</reference>
<evidence type="ECO:0000313" key="5">
    <source>
        <dbReference type="ZFIN" id="ZDB-GENE-030131-246"/>
    </source>
</evidence>
<keyword evidence="3" id="KW-1185">Reference proteome</keyword>
<dbReference type="AlphaFoldDB" id="A0A8M1N4J9"/>
<dbReference type="Pfam" id="PF00069">
    <property type="entry name" value="Pkinase"/>
    <property type="match status" value="1"/>
</dbReference>
<evidence type="ECO:0007829" key="6">
    <source>
        <dbReference type="PeptideAtlas" id="A0A8M1N4J9"/>
    </source>
</evidence>
<gene>
    <name evidence="4 5" type="primary">vrk3</name>
    <name evidence="4" type="synonym">im:6899839</name>
    <name evidence="4" type="synonym">wu:fb18c01</name>
    <name evidence="4" type="synonym">zgc:113420</name>
</gene>
<feature type="compositionally biased region" description="Polar residues" evidence="1">
    <location>
        <begin position="114"/>
        <end position="129"/>
    </location>
</feature>
<evidence type="ECO:0000313" key="4">
    <source>
        <dbReference type="RefSeq" id="NP_001013586.2"/>
    </source>
</evidence>
<reference evidence="4" key="3">
    <citation type="journal article" date="2017" name="Nat. Commun.">
        <title>Evolution of complexity in the zebrafish synapse proteome.</title>
        <authorList>
            <person name="Bayes A."/>
            <person name="Collins M.O."/>
            <person name="Reig-Viader R."/>
            <person name="Gou G."/>
            <person name="Goulding D."/>
            <person name="Izquierdo A."/>
            <person name="Choudhary J.S."/>
            <person name="Emes R.D."/>
            <person name="Grant S.G."/>
        </authorList>
    </citation>
    <scope>NUCLEOTIDE SEQUENCE</scope>
    <source>
        <strain evidence="4">Tuebingen</strain>
    </source>
</reference>
<dbReference type="GO" id="GO:0005524">
    <property type="term" value="F:ATP binding"/>
    <property type="evidence" value="ECO:0007669"/>
    <property type="project" value="InterPro"/>
</dbReference>
<proteinExistence type="evidence at protein level"/>
<dbReference type="SMART" id="SM00220">
    <property type="entry name" value="S_TKc"/>
    <property type="match status" value="1"/>
</dbReference>
<dbReference type="GeneID" id="541443"/>
<dbReference type="InterPro" id="IPR026870">
    <property type="entry name" value="Zinc_ribbon_dom"/>
</dbReference>
<name>A0A8M1N4J9_DANRE</name>
<dbReference type="RefSeq" id="NP_001013586.2">
    <property type="nucleotide sequence ID" value="NM_001013568.3"/>
</dbReference>
<dbReference type="Proteomes" id="UP000000437">
    <property type="component" value="Chromosome 7"/>
</dbReference>
<sequence length="512" mass="56986">MLNFCPQCGSKLQAGFRFCPSCGEKLPENPTDEDEPSPQQESHINAVISSVSAMEVDCAGDSSPSALSRPPLRTTRRKTLSNTNTEYTEQKPVPSSRKRKSSQLVKEEEEVAKKTQSILSQTPDKTSFTPPRKGKASPQIKEQDEIKQTNLSTLQTPDKMSSMSLQKYKASPLIKDEEAKKTSPAIQSPSKCKSKKRVSSVDPVLEGTVVCDQSGKKWKLIELLWKTELDVTYGVCQANQHAESDECKYMLRLGAKEGHLFNEQNFHLRAAKPDAVEKWGKLHKLDFLGIPSCVGFGLHETYRFLVFPCMGQPLQTELDEGTGSLSEKNVLQLALRLLDSLEFIHEKEYAHADIHAGNIYIKSSSHTEVFLSGFGHAFRFCPGGKHVEYRQGSRTAHQGNISFISLDSHKGAGPSRRSDLQSLGYCMLCWMTGSLPWSHLSHNSSSVAAEKERYMSDVPGLLTYCYKQKKASSALQEYLCNVMALQYTEKPDYTLLKGGLQQSLQKMGGSLK</sequence>
<dbReference type="PROSITE" id="PS50011">
    <property type="entry name" value="PROTEIN_KINASE_DOM"/>
    <property type="match status" value="1"/>
</dbReference>
<keyword evidence="6" id="KW-1267">Proteomics identification</keyword>
<feature type="region of interest" description="Disordered" evidence="1">
    <location>
        <begin position="56"/>
        <end position="191"/>
    </location>
</feature>
<organism evidence="3 4">
    <name type="scientific">Danio rerio</name>
    <name type="common">Zebrafish</name>
    <name type="synonym">Brachydanio rerio</name>
    <dbReference type="NCBI Taxonomy" id="7955"/>
    <lineage>
        <taxon>Eukaryota</taxon>
        <taxon>Metazoa</taxon>
        <taxon>Chordata</taxon>
        <taxon>Craniata</taxon>
        <taxon>Vertebrata</taxon>
        <taxon>Euteleostomi</taxon>
        <taxon>Actinopterygii</taxon>
        <taxon>Neopterygii</taxon>
        <taxon>Teleostei</taxon>
        <taxon>Ostariophysi</taxon>
        <taxon>Cypriniformes</taxon>
        <taxon>Danionidae</taxon>
        <taxon>Danioninae</taxon>
        <taxon>Danio</taxon>
    </lineage>
</organism>
<reference evidence="4" key="2">
    <citation type="journal article" date="2016" name="BMC Genomics">
        <title>Gene evolution and gene expression after whole genome duplication in fish: the PhyloFish database.</title>
        <authorList>
            <person name="Pasquier J."/>
            <person name="Cabau C."/>
            <person name="Nguyen T."/>
            <person name="Jouanno E."/>
            <person name="Severac D."/>
            <person name="Braasch I."/>
            <person name="Journot L."/>
            <person name="Pontarotti P."/>
            <person name="Klopp C."/>
            <person name="Postlethwait J.H."/>
            <person name="Guiguen Y."/>
            <person name="Bobe J."/>
        </authorList>
    </citation>
    <scope>NUCLEOTIDE SEQUENCE</scope>
    <source>
        <strain evidence="4">Tuebingen</strain>
    </source>
</reference>
<keyword evidence="4" id="KW-0808">Transferase</keyword>
<evidence type="ECO:0000313" key="3">
    <source>
        <dbReference type="Proteomes" id="UP000000437"/>
    </source>
</evidence>
<reference evidence="4" key="4">
    <citation type="submission" date="2025-08" db="UniProtKB">
        <authorList>
            <consortium name="RefSeq"/>
        </authorList>
    </citation>
    <scope>IDENTIFICATION</scope>
    <source>
        <strain evidence="4">Tuebingen</strain>
    </source>
</reference>
<feature type="compositionally biased region" description="Low complexity" evidence="1">
    <location>
        <begin position="62"/>
        <end position="73"/>
    </location>
</feature>
<dbReference type="CTD" id="51231"/>
<dbReference type="EC" id="2.7.11.1" evidence="4"/>
<dbReference type="InterPro" id="IPR000719">
    <property type="entry name" value="Prot_kinase_dom"/>
</dbReference>
<dbReference type="SUPFAM" id="SSF56112">
    <property type="entry name" value="Protein kinase-like (PK-like)"/>
    <property type="match status" value="1"/>
</dbReference>
<dbReference type="ZFIN" id="ZDB-GENE-030131-246">
    <property type="gene designation" value="vrk3"/>
</dbReference>
<dbReference type="GO" id="GO:0004674">
    <property type="term" value="F:protein serine/threonine kinase activity"/>
    <property type="evidence" value="ECO:0007669"/>
    <property type="project" value="UniProtKB-EC"/>
</dbReference>
<accession>A0A8M1N4J9</accession>
<feature type="compositionally biased region" description="Polar residues" evidence="1">
    <location>
        <begin position="148"/>
        <end position="165"/>
    </location>
</feature>
<dbReference type="InterPro" id="IPR050235">
    <property type="entry name" value="CK1_Ser-Thr_kinase"/>
</dbReference>
<evidence type="ECO:0000256" key="1">
    <source>
        <dbReference type="SAM" id="MobiDB-lite"/>
    </source>
</evidence>
<dbReference type="AGR" id="ZFIN:ZDB-GENE-030131-246"/>